<organism evidence="1 2">
    <name type="scientific">Parasphingorhabdus halotolerans</name>
    <dbReference type="NCBI Taxonomy" id="2725558"/>
    <lineage>
        <taxon>Bacteria</taxon>
        <taxon>Pseudomonadati</taxon>
        <taxon>Pseudomonadota</taxon>
        <taxon>Alphaproteobacteria</taxon>
        <taxon>Sphingomonadales</taxon>
        <taxon>Sphingomonadaceae</taxon>
        <taxon>Parasphingorhabdus</taxon>
    </lineage>
</organism>
<accession>A0A6H2DQC2</accession>
<dbReference type="Gene3D" id="1.25.40.10">
    <property type="entry name" value="Tetratricopeptide repeat domain"/>
    <property type="match status" value="1"/>
</dbReference>
<sequence>MDTEQTGAYLFGCGDPDAEQYLRQAIALDPQGSLIAQTALALTLLEKGKKSEALDVAERIVPSNVGVGPYYDMTMAMVYAANGMIPQSKEAWNNLMEKYATDDALDPEELLFNVMNNRTVAKRAIALLRKSRVISTVEPKTPPMVE</sequence>
<keyword evidence="2" id="KW-1185">Reference proteome</keyword>
<gene>
    <name evidence="1" type="ORF">HF685_14920</name>
</gene>
<dbReference type="SUPFAM" id="SSF48452">
    <property type="entry name" value="TPR-like"/>
    <property type="match status" value="1"/>
</dbReference>
<evidence type="ECO:0000313" key="2">
    <source>
        <dbReference type="Proteomes" id="UP000501600"/>
    </source>
</evidence>
<proteinExistence type="predicted"/>
<dbReference type="RefSeq" id="WP_168820685.1">
    <property type="nucleotide sequence ID" value="NZ_CP051217.1"/>
</dbReference>
<dbReference type="EMBL" id="CP051217">
    <property type="protein sequence ID" value="QJB70398.1"/>
    <property type="molecule type" value="Genomic_DNA"/>
</dbReference>
<evidence type="ECO:0008006" key="3">
    <source>
        <dbReference type="Google" id="ProtNLM"/>
    </source>
</evidence>
<protein>
    <recommendedName>
        <fullName evidence="3">Tetratricopeptide repeat protein</fullName>
    </recommendedName>
</protein>
<dbReference type="InterPro" id="IPR011990">
    <property type="entry name" value="TPR-like_helical_dom_sf"/>
</dbReference>
<dbReference type="Proteomes" id="UP000501600">
    <property type="component" value="Chromosome"/>
</dbReference>
<evidence type="ECO:0000313" key="1">
    <source>
        <dbReference type="EMBL" id="QJB70398.1"/>
    </source>
</evidence>
<dbReference type="AlphaFoldDB" id="A0A6H2DQC2"/>
<dbReference type="KEGG" id="phao:HF685_14920"/>
<name>A0A6H2DQC2_9SPHN</name>
<reference evidence="1 2" key="1">
    <citation type="submission" date="2020-04" db="EMBL/GenBank/DDBJ databases">
        <title>Genome sequence for Sphingorhabdus sp. strain M1.</title>
        <authorList>
            <person name="Park S.-J."/>
        </authorList>
    </citation>
    <scope>NUCLEOTIDE SEQUENCE [LARGE SCALE GENOMIC DNA]</scope>
    <source>
        <strain evidence="1 2">JK6</strain>
    </source>
</reference>